<keyword evidence="5" id="KW-0645">Protease</keyword>
<evidence type="ECO:0000256" key="6">
    <source>
        <dbReference type="ARBA" id="ARBA00022692"/>
    </source>
</evidence>
<keyword evidence="13" id="KW-1133">Transmembrane helix</keyword>
<organism evidence="19 20">
    <name type="scientific">Vitrella brassicaformis (strain CCMP3155)</name>
    <dbReference type="NCBI Taxonomy" id="1169540"/>
    <lineage>
        <taxon>Eukaryota</taxon>
        <taxon>Sar</taxon>
        <taxon>Alveolata</taxon>
        <taxon>Colpodellida</taxon>
        <taxon>Vitrellaceae</taxon>
        <taxon>Vitrella</taxon>
    </lineage>
</organism>
<dbReference type="Pfam" id="PF00004">
    <property type="entry name" value="AAA"/>
    <property type="match status" value="1"/>
</dbReference>
<evidence type="ECO:0000256" key="10">
    <source>
        <dbReference type="ARBA" id="ARBA00022833"/>
    </source>
</evidence>
<keyword evidence="15" id="KW-0472">Membrane</keyword>
<dbReference type="STRING" id="1169540.A0A0G4FKM4"/>
<evidence type="ECO:0000256" key="2">
    <source>
        <dbReference type="ARBA" id="ARBA00004141"/>
    </source>
</evidence>
<comment type="cofactor">
    <cofactor evidence="1">
        <name>Zn(2+)</name>
        <dbReference type="ChEBI" id="CHEBI:29105"/>
    </cofactor>
</comment>
<feature type="region of interest" description="Disordered" evidence="17">
    <location>
        <begin position="523"/>
        <end position="575"/>
    </location>
</feature>
<dbReference type="GO" id="GO:0005524">
    <property type="term" value="F:ATP binding"/>
    <property type="evidence" value="ECO:0007669"/>
    <property type="project" value="UniProtKB-KW"/>
</dbReference>
<dbReference type="InParanoid" id="A0A0G4FKM4"/>
<dbReference type="GO" id="GO:0016020">
    <property type="term" value="C:membrane"/>
    <property type="evidence" value="ECO:0007669"/>
    <property type="project" value="UniProtKB-SubCell"/>
</dbReference>
<evidence type="ECO:0000256" key="8">
    <source>
        <dbReference type="ARBA" id="ARBA00022741"/>
    </source>
</evidence>
<dbReference type="InterPro" id="IPR003593">
    <property type="entry name" value="AAA+_ATPase"/>
</dbReference>
<dbReference type="AlphaFoldDB" id="A0A0G4FKM4"/>
<evidence type="ECO:0000256" key="11">
    <source>
        <dbReference type="ARBA" id="ARBA00022840"/>
    </source>
</evidence>
<evidence type="ECO:0000259" key="18">
    <source>
        <dbReference type="SMART" id="SM00382"/>
    </source>
</evidence>
<reference evidence="19 20" key="1">
    <citation type="submission" date="2014-11" db="EMBL/GenBank/DDBJ databases">
        <authorList>
            <person name="Zhu J."/>
            <person name="Qi W."/>
            <person name="Song R."/>
        </authorList>
    </citation>
    <scope>NUCLEOTIDE SEQUENCE [LARGE SCALE GENOMIC DNA]</scope>
</reference>
<evidence type="ECO:0000256" key="9">
    <source>
        <dbReference type="ARBA" id="ARBA00022801"/>
    </source>
</evidence>
<dbReference type="GO" id="GO:0005739">
    <property type="term" value="C:mitochondrion"/>
    <property type="evidence" value="ECO:0007669"/>
    <property type="project" value="TreeGrafter"/>
</dbReference>
<evidence type="ECO:0000256" key="3">
    <source>
        <dbReference type="ARBA" id="ARBA00010044"/>
    </source>
</evidence>
<keyword evidence="9" id="KW-0378">Hydrolase</keyword>
<dbReference type="GO" id="GO:0004176">
    <property type="term" value="F:ATP-dependent peptidase activity"/>
    <property type="evidence" value="ECO:0007669"/>
    <property type="project" value="TreeGrafter"/>
</dbReference>
<feature type="compositionally biased region" description="Polar residues" evidence="17">
    <location>
        <begin position="30"/>
        <end position="41"/>
    </location>
</feature>
<keyword evidence="11 16" id="KW-0067">ATP-binding</keyword>
<keyword evidence="10" id="KW-0862">Zinc</keyword>
<evidence type="ECO:0000256" key="5">
    <source>
        <dbReference type="ARBA" id="ARBA00022670"/>
    </source>
</evidence>
<feature type="compositionally biased region" description="Low complexity" evidence="17">
    <location>
        <begin position="534"/>
        <end position="561"/>
    </location>
</feature>
<feature type="domain" description="AAA+ ATPase" evidence="18">
    <location>
        <begin position="276"/>
        <end position="427"/>
    </location>
</feature>
<dbReference type="InterPro" id="IPR003960">
    <property type="entry name" value="ATPase_AAA_CS"/>
</dbReference>
<evidence type="ECO:0000313" key="19">
    <source>
        <dbReference type="EMBL" id="CEM14539.1"/>
    </source>
</evidence>
<comment type="subcellular location">
    <subcellularLocation>
        <location evidence="2">Membrane</location>
        <topology evidence="2">Multi-pass membrane protein</topology>
    </subcellularLocation>
</comment>
<dbReference type="Proteomes" id="UP000041254">
    <property type="component" value="Unassembled WGS sequence"/>
</dbReference>
<dbReference type="GO" id="GO:0008237">
    <property type="term" value="F:metallopeptidase activity"/>
    <property type="evidence" value="ECO:0007669"/>
    <property type="project" value="UniProtKB-KW"/>
</dbReference>
<proteinExistence type="inferred from homology"/>
<dbReference type="SMART" id="SM00382">
    <property type="entry name" value="AAA"/>
    <property type="match status" value="1"/>
</dbReference>
<protein>
    <recommendedName>
        <fullName evidence="18">AAA+ ATPase domain-containing protein</fullName>
    </recommendedName>
</protein>
<evidence type="ECO:0000256" key="4">
    <source>
        <dbReference type="ARBA" id="ARBA00010550"/>
    </source>
</evidence>
<dbReference type="CDD" id="cd19501">
    <property type="entry name" value="RecA-like_FtsH"/>
    <property type="match status" value="1"/>
</dbReference>
<comment type="similarity">
    <text evidence="3">In the C-terminal section; belongs to the peptidase M41 family.</text>
</comment>
<evidence type="ECO:0000256" key="15">
    <source>
        <dbReference type="ARBA" id="ARBA00023136"/>
    </source>
</evidence>
<evidence type="ECO:0000256" key="13">
    <source>
        <dbReference type="ARBA" id="ARBA00022989"/>
    </source>
</evidence>
<dbReference type="FunFam" id="1.10.8.60:FF:000001">
    <property type="entry name" value="ATP-dependent zinc metalloprotease FtsH"/>
    <property type="match status" value="1"/>
</dbReference>
<comment type="similarity">
    <text evidence="16">Belongs to the AAA ATPase family.</text>
</comment>
<dbReference type="InterPro" id="IPR041569">
    <property type="entry name" value="AAA_lid_3"/>
</dbReference>
<keyword evidence="20" id="KW-1185">Reference proteome</keyword>
<dbReference type="InterPro" id="IPR003959">
    <property type="entry name" value="ATPase_AAA_core"/>
</dbReference>
<evidence type="ECO:0000256" key="14">
    <source>
        <dbReference type="ARBA" id="ARBA00023049"/>
    </source>
</evidence>
<dbReference type="GO" id="GO:0046872">
    <property type="term" value="F:metal ion binding"/>
    <property type="evidence" value="ECO:0007669"/>
    <property type="project" value="UniProtKB-KW"/>
</dbReference>
<evidence type="ECO:0000313" key="20">
    <source>
        <dbReference type="Proteomes" id="UP000041254"/>
    </source>
</evidence>
<dbReference type="Gene3D" id="3.40.50.300">
    <property type="entry name" value="P-loop containing nucleotide triphosphate hydrolases"/>
    <property type="match status" value="1"/>
</dbReference>
<evidence type="ECO:0000256" key="12">
    <source>
        <dbReference type="ARBA" id="ARBA00022946"/>
    </source>
</evidence>
<evidence type="ECO:0000256" key="1">
    <source>
        <dbReference type="ARBA" id="ARBA00001947"/>
    </source>
</evidence>
<name>A0A0G4FKM4_VITBC</name>
<feature type="region of interest" description="Disordered" evidence="17">
    <location>
        <begin position="1"/>
        <end position="50"/>
    </location>
</feature>
<accession>A0A0G4FKM4</accession>
<comment type="similarity">
    <text evidence="4">In the N-terminal section; belongs to the AAA ATPase family.</text>
</comment>
<keyword evidence="6" id="KW-0812">Transmembrane</keyword>
<dbReference type="EMBL" id="CDMY01000456">
    <property type="protein sequence ID" value="CEM14539.1"/>
    <property type="molecule type" value="Genomic_DNA"/>
</dbReference>
<keyword evidence="8 16" id="KW-0547">Nucleotide-binding</keyword>
<keyword evidence="7" id="KW-0479">Metal-binding</keyword>
<sequence>MPVPRASSSSEPGSPSRESLASDGPGNEALSPSSAGNQNEGDTGGPPKKGPIGRLIRRLLTFYLTLLLSVQRAFMQLNEQVSSLILRVFPFLSRFKLAGRPYVGAFARSLAMFGVLMLVRRRWVGKGGRLADAGFSYFLRLLQSGKLEEVVIREDSVLYLSEGRAFRSPIIPTYVTGWLLSTLTMKNVPFQFKPHSAVKDLLTMILVSWAPVLLLLAYMKNMLGKDEDVGNEADTSRLGQISFADVAGMDRSKREVQEIVEMLRTPQQYTTMGARLPRGVLLVGPPGTGKTMLARALAAEAGVPFLYASGSDFVEVFVGRGASRVRELFRKAKDDAPCIIFIDEIDTLGKRRPGETDWGLDGRESVNQEYTQTLNALLACMDGLDRDDSESPKPIVVIGATNRYGVLDEALTRPGRFDRIVRLDLPDNDGRLAILKVYARRLVLNARVDLRRIAELTKGLSGAELEAIVNEAAIRAVRKKKKQVGQMEFEEAVLSVISRKGGLSLSAAVGMRSGLEQLTKFLSPKQQQQPGSLPASDKPSHSPSSSTELTSPPTTFPPSSSTEEKMPPRAAGSLL</sequence>
<dbReference type="OrthoDB" id="445484at2759"/>
<dbReference type="PROSITE" id="PS00674">
    <property type="entry name" value="AAA"/>
    <property type="match status" value="1"/>
</dbReference>
<dbReference type="VEuPathDB" id="CryptoDB:Vbra_21363"/>
<evidence type="ECO:0000256" key="16">
    <source>
        <dbReference type="RuleBase" id="RU003651"/>
    </source>
</evidence>
<dbReference type="GO" id="GO:0006508">
    <property type="term" value="P:proteolysis"/>
    <property type="evidence" value="ECO:0007669"/>
    <property type="project" value="UniProtKB-KW"/>
</dbReference>
<dbReference type="PhylomeDB" id="A0A0G4FKM4"/>
<gene>
    <name evidence="19" type="ORF">Vbra_21363</name>
</gene>
<keyword evidence="12" id="KW-0809">Transit peptide</keyword>
<evidence type="ECO:0000256" key="17">
    <source>
        <dbReference type="SAM" id="MobiDB-lite"/>
    </source>
</evidence>
<dbReference type="GO" id="GO:0016887">
    <property type="term" value="F:ATP hydrolysis activity"/>
    <property type="evidence" value="ECO:0007669"/>
    <property type="project" value="InterPro"/>
</dbReference>
<feature type="compositionally biased region" description="Low complexity" evidence="17">
    <location>
        <begin position="7"/>
        <end position="19"/>
    </location>
</feature>
<dbReference type="FunFam" id="3.40.50.300:FF:000277">
    <property type="entry name" value="ATP-dependent zinc metalloprotease FtsH"/>
    <property type="match status" value="1"/>
</dbReference>
<dbReference type="PANTHER" id="PTHR23076">
    <property type="entry name" value="METALLOPROTEASE M41 FTSH"/>
    <property type="match status" value="1"/>
</dbReference>
<dbReference type="PANTHER" id="PTHR23076:SF97">
    <property type="entry name" value="ATP-DEPENDENT ZINC METALLOPROTEASE YME1L1"/>
    <property type="match status" value="1"/>
</dbReference>
<dbReference type="InterPro" id="IPR027417">
    <property type="entry name" value="P-loop_NTPase"/>
</dbReference>
<dbReference type="Pfam" id="PF17862">
    <property type="entry name" value="AAA_lid_3"/>
    <property type="match status" value="1"/>
</dbReference>
<dbReference type="SUPFAM" id="SSF52540">
    <property type="entry name" value="P-loop containing nucleoside triphosphate hydrolases"/>
    <property type="match status" value="1"/>
</dbReference>
<keyword evidence="14" id="KW-0482">Metalloprotease</keyword>
<evidence type="ECO:0000256" key="7">
    <source>
        <dbReference type="ARBA" id="ARBA00022723"/>
    </source>
</evidence>
<dbReference type="Gene3D" id="1.10.8.60">
    <property type="match status" value="1"/>
</dbReference>